<dbReference type="RefSeq" id="WP_176907788.1">
    <property type="nucleotide sequence ID" value="NZ_JABKAU010000009.1"/>
</dbReference>
<protein>
    <submittedName>
        <fullName evidence="1">Uncharacterized protein</fullName>
    </submittedName>
</protein>
<keyword evidence="2" id="KW-1185">Reference proteome</keyword>
<sequence>MKIDSTETLTEKQGYEAMLYMLMQYWKATGSNDLTDILSGGEYIEKDTPADPVFWYDWLDAIEKVRREGPLPFKVLYPVDPEN</sequence>
<dbReference type="AlphaFoldDB" id="A0A7Y7U5K9"/>
<comment type="caution">
    <text evidence="1">The sequence shown here is derived from an EMBL/GenBank/DDBJ whole genome shotgun (WGS) entry which is preliminary data.</text>
</comment>
<gene>
    <name evidence="1" type="ORF">HW554_06595</name>
</gene>
<accession>A0A7Y7U5K9</accession>
<dbReference type="Proteomes" id="UP000565521">
    <property type="component" value="Unassembled WGS sequence"/>
</dbReference>
<name>A0A7Y7U5K9_9BACT</name>
<proteinExistence type="predicted"/>
<evidence type="ECO:0000313" key="1">
    <source>
        <dbReference type="EMBL" id="NVO30869.1"/>
    </source>
</evidence>
<organism evidence="1 2">
    <name type="scientific">Hymenobacter lapidiphilus</name>
    <dbReference type="NCBI Taxonomy" id="2608003"/>
    <lineage>
        <taxon>Bacteria</taxon>
        <taxon>Pseudomonadati</taxon>
        <taxon>Bacteroidota</taxon>
        <taxon>Cytophagia</taxon>
        <taxon>Cytophagales</taxon>
        <taxon>Hymenobacteraceae</taxon>
        <taxon>Hymenobacter</taxon>
    </lineage>
</organism>
<evidence type="ECO:0000313" key="2">
    <source>
        <dbReference type="Proteomes" id="UP000565521"/>
    </source>
</evidence>
<dbReference type="EMBL" id="JABKAU010000009">
    <property type="protein sequence ID" value="NVO30869.1"/>
    <property type="molecule type" value="Genomic_DNA"/>
</dbReference>
<reference evidence="1 2" key="1">
    <citation type="submission" date="2020-05" db="EMBL/GenBank/DDBJ databases">
        <title>Hymenobacter terrestris sp. nov. and Hymenobacter lapidiphilus sp. nov., isolated from regoliths in Antarctica.</title>
        <authorList>
            <person name="Sedlacek I."/>
            <person name="Pantucek R."/>
            <person name="Zeman M."/>
            <person name="Holochova P."/>
            <person name="Kralova S."/>
            <person name="Stankova E."/>
            <person name="Sedo O."/>
            <person name="Micenkova L."/>
            <person name="Svec P."/>
            <person name="Gupta V."/>
            <person name="Sood U."/>
            <person name="Korpole U.S."/>
            <person name="Lal R."/>
        </authorList>
    </citation>
    <scope>NUCLEOTIDE SEQUENCE [LARGE SCALE GENOMIC DNA]</scope>
    <source>
        <strain evidence="1 2">P5342</strain>
    </source>
</reference>